<evidence type="ECO:0000256" key="1">
    <source>
        <dbReference type="SAM" id="Phobius"/>
    </source>
</evidence>
<feature type="transmembrane region" description="Helical" evidence="1">
    <location>
        <begin position="161"/>
        <end position="181"/>
    </location>
</feature>
<proteinExistence type="predicted"/>
<dbReference type="RefSeq" id="WP_132613843.1">
    <property type="nucleotide sequence ID" value="NZ_SMKQ01000047.1"/>
</dbReference>
<keyword evidence="1" id="KW-0812">Transmembrane</keyword>
<evidence type="ECO:0000313" key="3">
    <source>
        <dbReference type="Proteomes" id="UP000295302"/>
    </source>
</evidence>
<reference evidence="2 3" key="1">
    <citation type="submission" date="2019-03" db="EMBL/GenBank/DDBJ databases">
        <title>Draft genome sequences of novel Actinobacteria.</title>
        <authorList>
            <person name="Sahin N."/>
            <person name="Ay H."/>
            <person name="Saygin H."/>
        </authorList>
    </citation>
    <scope>NUCLEOTIDE SEQUENCE [LARGE SCALE GENOMIC DNA]</scope>
    <source>
        <strain evidence="2 3">CH32</strain>
    </source>
</reference>
<sequence length="214" mass="21838">MKRVPWAGVAVSALALVVMTAVAWRLWDALPDVVTTRRPTADRPGAHVPKAVMAAAMPATLVGIGVVMAGATAAGERLRPLLPPMLMASPAAQRRAMNVLFVLLPPVLTAVHTGVLADAAGHAFPLERTVGVAVGLLTTGLGLALPRLYEEAPRHGGRRARRLGGPAMAGIGVACAAGVFVLPPFPVTMACALAAGVVMILSVVSSFAGTVSPR</sequence>
<dbReference type="EMBL" id="SMKQ01000047">
    <property type="protein sequence ID" value="TDD47370.1"/>
    <property type="molecule type" value="Genomic_DNA"/>
</dbReference>
<evidence type="ECO:0000313" key="2">
    <source>
        <dbReference type="EMBL" id="TDD47370.1"/>
    </source>
</evidence>
<feature type="transmembrane region" description="Helical" evidence="1">
    <location>
        <begin position="96"/>
        <end position="117"/>
    </location>
</feature>
<keyword evidence="1" id="KW-1133">Transmembrane helix</keyword>
<feature type="transmembrane region" description="Helical" evidence="1">
    <location>
        <begin position="129"/>
        <end position="149"/>
    </location>
</feature>
<evidence type="ECO:0008006" key="4">
    <source>
        <dbReference type="Google" id="ProtNLM"/>
    </source>
</evidence>
<dbReference type="AlphaFoldDB" id="A0A4R4YRW0"/>
<dbReference type="OrthoDB" id="3544060at2"/>
<name>A0A4R4YRW0_9ACTN</name>
<keyword evidence="3" id="KW-1185">Reference proteome</keyword>
<comment type="caution">
    <text evidence="2">The sequence shown here is derived from an EMBL/GenBank/DDBJ whole genome shotgun (WGS) entry which is preliminary data.</text>
</comment>
<keyword evidence="1" id="KW-0472">Membrane</keyword>
<feature type="transmembrane region" description="Helical" evidence="1">
    <location>
        <begin position="51"/>
        <end position="75"/>
    </location>
</feature>
<dbReference type="Proteomes" id="UP000295302">
    <property type="component" value="Unassembled WGS sequence"/>
</dbReference>
<accession>A0A4R4YRW0</accession>
<protein>
    <recommendedName>
        <fullName evidence="4">DUF1648 domain-containing protein</fullName>
    </recommendedName>
</protein>
<organism evidence="2 3">
    <name type="scientific">Nonomuraea terrae</name>
    <dbReference type="NCBI Taxonomy" id="2530383"/>
    <lineage>
        <taxon>Bacteria</taxon>
        <taxon>Bacillati</taxon>
        <taxon>Actinomycetota</taxon>
        <taxon>Actinomycetes</taxon>
        <taxon>Streptosporangiales</taxon>
        <taxon>Streptosporangiaceae</taxon>
        <taxon>Nonomuraea</taxon>
    </lineage>
</organism>
<gene>
    <name evidence="2" type="ORF">E1286_17685</name>
</gene>
<feature type="transmembrane region" description="Helical" evidence="1">
    <location>
        <begin position="187"/>
        <end position="211"/>
    </location>
</feature>